<protein>
    <submittedName>
        <fullName evidence="1">Uncharacterized protein</fullName>
    </submittedName>
</protein>
<evidence type="ECO:0000313" key="2">
    <source>
        <dbReference type="Proteomes" id="UP000030011"/>
    </source>
</evidence>
<dbReference type="Proteomes" id="UP000030011">
    <property type="component" value="Unassembled WGS sequence"/>
</dbReference>
<comment type="caution">
    <text evidence="1">The sequence shown here is derived from an EMBL/GenBank/DDBJ whole genome shotgun (WGS) entry which is preliminary data.</text>
</comment>
<proteinExistence type="predicted"/>
<accession>A0A0A0JKT3</accession>
<organism evidence="1 2">
    <name type="scientific">Knoellia subterranea KCTC 19937</name>
    <dbReference type="NCBI Taxonomy" id="1385521"/>
    <lineage>
        <taxon>Bacteria</taxon>
        <taxon>Bacillati</taxon>
        <taxon>Actinomycetota</taxon>
        <taxon>Actinomycetes</taxon>
        <taxon>Micrococcales</taxon>
        <taxon>Intrasporangiaceae</taxon>
        <taxon>Knoellia</taxon>
    </lineage>
</organism>
<evidence type="ECO:0000313" key="1">
    <source>
        <dbReference type="EMBL" id="KGN37723.1"/>
    </source>
</evidence>
<gene>
    <name evidence="1" type="ORF">N803_11740</name>
</gene>
<name>A0A0A0JKT3_9MICO</name>
<dbReference type="EMBL" id="AVPK01000004">
    <property type="protein sequence ID" value="KGN37723.1"/>
    <property type="molecule type" value="Genomic_DNA"/>
</dbReference>
<dbReference type="AlphaFoldDB" id="A0A0A0JKT3"/>
<keyword evidence="2" id="KW-1185">Reference proteome</keyword>
<sequence>MRSATSQILVVRLLKTHRLHMDTQKRRGLLAKQNLQ</sequence>
<reference evidence="1 2" key="1">
    <citation type="submission" date="2013-08" db="EMBL/GenBank/DDBJ databases">
        <title>The genome sequence of Knoellia subterranea.</title>
        <authorList>
            <person name="Zhu W."/>
            <person name="Wang G."/>
        </authorList>
    </citation>
    <scope>NUCLEOTIDE SEQUENCE [LARGE SCALE GENOMIC DNA]</scope>
    <source>
        <strain evidence="1 2">KCTC 19937</strain>
    </source>
</reference>